<keyword evidence="3 11" id="KW-1134">Transmembrane beta strand</keyword>
<evidence type="ECO:0000256" key="9">
    <source>
        <dbReference type="ARBA" id="ARBA00023136"/>
    </source>
</evidence>
<comment type="caution">
    <text evidence="16">The sequence shown here is derived from an EMBL/GenBank/DDBJ whole genome shotgun (WGS) entry which is preliminary data.</text>
</comment>
<dbReference type="InterPro" id="IPR000531">
    <property type="entry name" value="Beta-barrel_TonB"/>
</dbReference>
<keyword evidence="10 11" id="KW-0998">Cell outer membrane</keyword>
<evidence type="ECO:0000256" key="1">
    <source>
        <dbReference type="ARBA" id="ARBA00004571"/>
    </source>
</evidence>
<dbReference type="GO" id="GO:0009279">
    <property type="term" value="C:cell outer membrane"/>
    <property type="evidence" value="ECO:0007669"/>
    <property type="project" value="UniProtKB-SubCell"/>
</dbReference>
<evidence type="ECO:0000256" key="10">
    <source>
        <dbReference type="ARBA" id="ARBA00023237"/>
    </source>
</evidence>
<evidence type="ECO:0000256" key="2">
    <source>
        <dbReference type="ARBA" id="ARBA00022448"/>
    </source>
</evidence>
<dbReference type="AlphaFoldDB" id="A0A7W9ER64"/>
<keyword evidence="16" id="KW-0675">Receptor</keyword>
<evidence type="ECO:0000259" key="14">
    <source>
        <dbReference type="Pfam" id="PF00593"/>
    </source>
</evidence>
<proteinExistence type="inferred from homology"/>
<organism evidence="16 17">
    <name type="scientific">Sphingopyxis panaciterrulae</name>
    <dbReference type="NCBI Taxonomy" id="462372"/>
    <lineage>
        <taxon>Bacteria</taxon>
        <taxon>Pseudomonadati</taxon>
        <taxon>Pseudomonadota</taxon>
        <taxon>Alphaproteobacteria</taxon>
        <taxon>Sphingomonadales</taxon>
        <taxon>Sphingomonadaceae</taxon>
        <taxon>Sphingopyxis</taxon>
    </lineage>
</organism>
<dbReference type="EMBL" id="JACIJH010000008">
    <property type="protein sequence ID" value="MBB5707234.1"/>
    <property type="molecule type" value="Genomic_DNA"/>
</dbReference>
<comment type="similarity">
    <text evidence="11 12">Belongs to the TonB-dependent receptor family.</text>
</comment>
<keyword evidence="5 11" id="KW-0812">Transmembrane</keyword>
<protein>
    <submittedName>
        <fullName evidence="16">Outer membrane receptor protein involved in Fe transport</fullName>
    </submittedName>
</protein>
<keyword evidence="7" id="KW-0406">Ion transport</keyword>
<feature type="domain" description="TonB-dependent receptor-like beta-barrel" evidence="14">
    <location>
        <begin position="453"/>
        <end position="781"/>
    </location>
</feature>
<name>A0A7W9ER64_9SPHN</name>
<evidence type="ECO:0000256" key="11">
    <source>
        <dbReference type="PROSITE-ProRule" id="PRU01360"/>
    </source>
</evidence>
<dbReference type="InterPro" id="IPR036942">
    <property type="entry name" value="Beta-barrel_TonB_sf"/>
</dbReference>
<dbReference type="SUPFAM" id="SSF56935">
    <property type="entry name" value="Porins"/>
    <property type="match status" value="1"/>
</dbReference>
<dbReference type="GO" id="GO:0006826">
    <property type="term" value="P:iron ion transport"/>
    <property type="evidence" value="ECO:0007669"/>
    <property type="project" value="UniProtKB-KW"/>
</dbReference>
<evidence type="ECO:0000256" key="6">
    <source>
        <dbReference type="ARBA" id="ARBA00023004"/>
    </source>
</evidence>
<dbReference type="Pfam" id="PF07715">
    <property type="entry name" value="Plug"/>
    <property type="match status" value="1"/>
</dbReference>
<evidence type="ECO:0000256" key="5">
    <source>
        <dbReference type="ARBA" id="ARBA00022692"/>
    </source>
</evidence>
<keyword evidence="17" id="KW-1185">Reference proteome</keyword>
<keyword evidence="13" id="KW-0732">Signal</keyword>
<evidence type="ECO:0000256" key="13">
    <source>
        <dbReference type="SAM" id="SignalP"/>
    </source>
</evidence>
<dbReference type="Proteomes" id="UP000537161">
    <property type="component" value="Unassembled WGS sequence"/>
</dbReference>
<dbReference type="RefSeq" id="WP_184098912.1">
    <property type="nucleotide sequence ID" value="NZ_JACIJH010000008.1"/>
</dbReference>
<dbReference type="PROSITE" id="PS52016">
    <property type="entry name" value="TONB_DEPENDENT_REC_3"/>
    <property type="match status" value="1"/>
</dbReference>
<reference evidence="16 17" key="1">
    <citation type="submission" date="2020-08" db="EMBL/GenBank/DDBJ databases">
        <title>Genomic Encyclopedia of Type Strains, Phase IV (KMG-IV): sequencing the most valuable type-strain genomes for metagenomic binning, comparative biology and taxonomic classification.</title>
        <authorList>
            <person name="Goeker M."/>
        </authorList>
    </citation>
    <scope>NUCLEOTIDE SEQUENCE [LARGE SCALE GENOMIC DNA]</scope>
    <source>
        <strain evidence="16 17">DSM 27163</strain>
    </source>
</reference>
<evidence type="ECO:0000256" key="4">
    <source>
        <dbReference type="ARBA" id="ARBA00022496"/>
    </source>
</evidence>
<dbReference type="PANTHER" id="PTHR32552">
    <property type="entry name" value="FERRICHROME IRON RECEPTOR-RELATED"/>
    <property type="match status" value="1"/>
</dbReference>
<evidence type="ECO:0000313" key="17">
    <source>
        <dbReference type="Proteomes" id="UP000537161"/>
    </source>
</evidence>
<dbReference type="Gene3D" id="2.40.170.20">
    <property type="entry name" value="TonB-dependent receptor, beta-barrel domain"/>
    <property type="match status" value="3"/>
</dbReference>
<evidence type="ECO:0000259" key="15">
    <source>
        <dbReference type="Pfam" id="PF07715"/>
    </source>
</evidence>
<sequence length="1015" mass="108214">MKFNALIGSSVLAMAVATPAFAQDANDTTRDAFGGEIVVTAQRQSERLQDVPIAVSAFSSEALEAQQIKTPSDLQLTLPNVTFTKTNFTGASFTIRGIGDLCVGTTCDSATAIHLNGDPLFSTRLFETEFFDLERVEVLRGPQGTLFGRNATSGVVNVITAKPKLGVFEGSAEAEYGNYDSMKGKAMVNIPLGDTAALRVAGIYLNRDGYTKNTFLNTRIDDRDLYSVRGSLRWEPTSDTTVDLLASYFHERDQRTRIQKQLCQRDPTGILGCLNNRRDSAPFNGNATFTAALTSKEFLATQGIPAAFALGSLYGPDVYAGTTISSDPREVKTAFTPNYFTSELTLQGRVDHNFGPVSLQVSGQYQKIKLEAQQDYNSNVGDRSQYAAALNTLAFFAANGIPTGLPSPAPAFVPGSAAYFAPVAAALIPDGPNGVLCTSQSDDSGRGVFGGNGICSDQSLQFDRSNQYNTSWSAEAILSSDLDGPFNFLLGGIYANYHLTENSYYVNAFPIDYLAGVLGAFSSFSNGLPPSVLGQPFFRNNTDDLKIKSYGLFGEAYFEVTDRLKLTAGLRYNNDRKSVRARSLLASSNGNIFAPHGFSGDLFDTPIGADFDGDSATECTATSPVGPVGSVPGCEAFQSRSVGYEKMTGRFVIDYKITDDNLIYASYSRGYKSGGINPPLQPVFAVPESFKPEQVDAFEIGSKNSFGNGALQLNATAFYYKYKDLQLSKIVARTAVNDNVSADIYGFEVEGMVRPDPDWVINLGFSYLHTKVTDDKFTSNPRDFGGGREDAVIIKDITNGANCAVGSTSGSVAGVNGFVNTVNGVINAGLVPGLQGGAGLQGTTAFPADGGIASTGAYGICAVLGAAASGAFVPAGLDPAAFGGIEYFSAGVPVNIKGNKLPQAPNYKFSAGVQYTAHLGGDMTLTPRFDLAYTGDSYGSIFNGNVNKIQGYAQVNAQVQLNGADDKWFVKGFIQNIFDANSVTGLYITDQSSGNYTNIFTLEPRRYGIAAGVRF</sequence>
<keyword evidence="2 11" id="KW-0813">Transport</keyword>
<dbReference type="InterPro" id="IPR039426">
    <property type="entry name" value="TonB-dep_rcpt-like"/>
</dbReference>
<feature type="domain" description="TonB-dependent receptor plug" evidence="15">
    <location>
        <begin position="48"/>
        <end position="155"/>
    </location>
</feature>
<dbReference type="PANTHER" id="PTHR32552:SF81">
    <property type="entry name" value="TONB-DEPENDENT OUTER MEMBRANE RECEPTOR"/>
    <property type="match status" value="1"/>
</dbReference>
<keyword evidence="4" id="KW-0410">Iron transport</keyword>
<dbReference type="InterPro" id="IPR012910">
    <property type="entry name" value="Plug_dom"/>
</dbReference>
<keyword evidence="6" id="KW-0408">Iron</keyword>
<comment type="subcellular location">
    <subcellularLocation>
        <location evidence="1 11">Cell outer membrane</location>
        <topology evidence="1 11">Multi-pass membrane protein</topology>
    </subcellularLocation>
</comment>
<evidence type="ECO:0000256" key="12">
    <source>
        <dbReference type="RuleBase" id="RU003357"/>
    </source>
</evidence>
<keyword evidence="9 11" id="KW-0472">Membrane</keyword>
<evidence type="ECO:0000256" key="3">
    <source>
        <dbReference type="ARBA" id="ARBA00022452"/>
    </source>
</evidence>
<evidence type="ECO:0000313" key="16">
    <source>
        <dbReference type="EMBL" id="MBB5707234.1"/>
    </source>
</evidence>
<feature type="signal peptide" evidence="13">
    <location>
        <begin position="1"/>
        <end position="22"/>
    </location>
</feature>
<feature type="chain" id="PRO_5031480317" evidence="13">
    <location>
        <begin position="23"/>
        <end position="1015"/>
    </location>
</feature>
<evidence type="ECO:0000256" key="8">
    <source>
        <dbReference type="ARBA" id="ARBA00023077"/>
    </source>
</evidence>
<accession>A0A7W9ER64</accession>
<evidence type="ECO:0000256" key="7">
    <source>
        <dbReference type="ARBA" id="ARBA00023065"/>
    </source>
</evidence>
<keyword evidence="8 12" id="KW-0798">TonB box</keyword>
<gene>
    <name evidence="16" type="ORF">FHR21_002597</name>
</gene>
<dbReference type="Pfam" id="PF00593">
    <property type="entry name" value="TonB_dep_Rec_b-barrel"/>
    <property type="match status" value="1"/>
</dbReference>